<keyword evidence="8" id="KW-1185">Reference proteome</keyword>
<evidence type="ECO:0000256" key="4">
    <source>
        <dbReference type="ARBA" id="ARBA00022989"/>
    </source>
</evidence>
<gene>
    <name evidence="7" type="ORF">GCM10009727_27820</name>
</gene>
<evidence type="ECO:0000256" key="2">
    <source>
        <dbReference type="ARBA" id="ARBA00022475"/>
    </source>
</evidence>
<proteinExistence type="predicted"/>
<feature type="transmembrane region" description="Helical" evidence="6">
    <location>
        <begin position="69"/>
        <end position="90"/>
    </location>
</feature>
<evidence type="ECO:0000313" key="7">
    <source>
        <dbReference type="EMBL" id="GAA2134128.1"/>
    </source>
</evidence>
<evidence type="ECO:0000256" key="5">
    <source>
        <dbReference type="ARBA" id="ARBA00023136"/>
    </source>
</evidence>
<dbReference type="InterPro" id="IPR001123">
    <property type="entry name" value="LeuE-type"/>
</dbReference>
<dbReference type="PANTHER" id="PTHR30086">
    <property type="entry name" value="ARGININE EXPORTER PROTEIN ARGO"/>
    <property type="match status" value="1"/>
</dbReference>
<keyword evidence="4 6" id="KW-1133">Transmembrane helix</keyword>
<comment type="caution">
    <text evidence="7">The sequence shown here is derived from an EMBL/GenBank/DDBJ whole genome shotgun (WGS) entry which is preliminary data.</text>
</comment>
<evidence type="ECO:0000313" key="8">
    <source>
        <dbReference type="Proteomes" id="UP001501020"/>
    </source>
</evidence>
<evidence type="ECO:0000256" key="6">
    <source>
        <dbReference type="SAM" id="Phobius"/>
    </source>
</evidence>
<keyword evidence="5 6" id="KW-0472">Membrane</keyword>
<sequence length="205" mass="20891">MATASLLTFWTVALLMILLPGADWAFTISAGLRGRSVLPAVGGLVAGYAVVTAIVAAGVGALAAESDAFLTGLSVVGGLYLIWHGATTFAHPSAPDPQGPEPEGTDWRTFLRGMGVSGLNPKGLLIFVALLPQFTDPGGSWPIAGQIGALGLTFMATCAVFYLCLGTVARTALQGRAPAARLISRVSGAAMIGIGAWLLADRLLG</sequence>
<name>A0ABN2YYP6_9ACTN</name>
<feature type="transmembrane region" description="Helical" evidence="6">
    <location>
        <begin position="38"/>
        <end position="63"/>
    </location>
</feature>
<feature type="transmembrane region" description="Helical" evidence="6">
    <location>
        <begin position="143"/>
        <end position="170"/>
    </location>
</feature>
<dbReference type="Proteomes" id="UP001501020">
    <property type="component" value="Unassembled WGS sequence"/>
</dbReference>
<evidence type="ECO:0000256" key="3">
    <source>
        <dbReference type="ARBA" id="ARBA00022692"/>
    </source>
</evidence>
<feature type="transmembrane region" description="Helical" evidence="6">
    <location>
        <begin position="6"/>
        <end position="26"/>
    </location>
</feature>
<accession>A0ABN2YYP6</accession>
<organism evidence="7 8">
    <name type="scientific">Actinomadura napierensis</name>
    <dbReference type="NCBI Taxonomy" id="267854"/>
    <lineage>
        <taxon>Bacteria</taxon>
        <taxon>Bacillati</taxon>
        <taxon>Actinomycetota</taxon>
        <taxon>Actinomycetes</taxon>
        <taxon>Streptosporangiales</taxon>
        <taxon>Thermomonosporaceae</taxon>
        <taxon>Actinomadura</taxon>
    </lineage>
</organism>
<feature type="transmembrane region" description="Helical" evidence="6">
    <location>
        <begin position="182"/>
        <end position="200"/>
    </location>
</feature>
<dbReference type="PANTHER" id="PTHR30086:SF20">
    <property type="entry name" value="ARGININE EXPORTER PROTEIN ARGO-RELATED"/>
    <property type="match status" value="1"/>
</dbReference>
<comment type="subcellular location">
    <subcellularLocation>
        <location evidence="1">Cell membrane</location>
        <topology evidence="1">Multi-pass membrane protein</topology>
    </subcellularLocation>
</comment>
<protein>
    <submittedName>
        <fullName evidence="7">LysE family transporter</fullName>
    </submittedName>
</protein>
<dbReference type="Pfam" id="PF01810">
    <property type="entry name" value="LysE"/>
    <property type="match status" value="1"/>
</dbReference>
<evidence type="ECO:0000256" key="1">
    <source>
        <dbReference type="ARBA" id="ARBA00004651"/>
    </source>
</evidence>
<reference evidence="7 8" key="1">
    <citation type="journal article" date="2019" name="Int. J. Syst. Evol. Microbiol.">
        <title>The Global Catalogue of Microorganisms (GCM) 10K type strain sequencing project: providing services to taxonomists for standard genome sequencing and annotation.</title>
        <authorList>
            <consortium name="The Broad Institute Genomics Platform"/>
            <consortium name="The Broad Institute Genome Sequencing Center for Infectious Disease"/>
            <person name="Wu L."/>
            <person name="Ma J."/>
        </authorList>
    </citation>
    <scope>NUCLEOTIDE SEQUENCE [LARGE SCALE GENOMIC DNA]</scope>
    <source>
        <strain evidence="7 8">JCM 13850</strain>
    </source>
</reference>
<dbReference type="EMBL" id="BAAAMR010000020">
    <property type="protein sequence ID" value="GAA2134128.1"/>
    <property type="molecule type" value="Genomic_DNA"/>
</dbReference>
<keyword evidence="2" id="KW-1003">Cell membrane</keyword>
<keyword evidence="3 6" id="KW-0812">Transmembrane</keyword>